<evidence type="ECO:0000313" key="2">
    <source>
        <dbReference type="EMBL" id="SFC76609.1"/>
    </source>
</evidence>
<evidence type="ECO:0000313" key="3">
    <source>
        <dbReference type="Proteomes" id="UP000182192"/>
    </source>
</evidence>
<dbReference type="AlphaFoldDB" id="A0A1I1LU74"/>
<reference evidence="2 3" key="1">
    <citation type="submission" date="2016-10" db="EMBL/GenBank/DDBJ databases">
        <authorList>
            <person name="de Groot N.N."/>
        </authorList>
    </citation>
    <scope>NUCLEOTIDE SEQUENCE [LARGE SCALE GENOMIC DNA]</scope>
    <source>
        <strain evidence="2 3">AR67</strain>
    </source>
</reference>
<dbReference type="OrthoDB" id="9797709at2"/>
<dbReference type="Gene3D" id="3.40.710.10">
    <property type="entry name" value="DD-peptidase/beta-lactamase superfamily"/>
    <property type="match status" value="1"/>
</dbReference>
<dbReference type="SUPFAM" id="SSF56601">
    <property type="entry name" value="beta-lactamase/transpeptidase-like"/>
    <property type="match status" value="1"/>
</dbReference>
<accession>A0A1I1LU74</accession>
<dbReference type="InterPro" id="IPR050491">
    <property type="entry name" value="AmpC-like"/>
</dbReference>
<organism evidence="2 3">
    <name type="scientific">Ruminococcus albus</name>
    <dbReference type="NCBI Taxonomy" id="1264"/>
    <lineage>
        <taxon>Bacteria</taxon>
        <taxon>Bacillati</taxon>
        <taxon>Bacillota</taxon>
        <taxon>Clostridia</taxon>
        <taxon>Eubacteriales</taxon>
        <taxon>Oscillospiraceae</taxon>
        <taxon>Ruminococcus</taxon>
    </lineage>
</organism>
<dbReference type="Proteomes" id="UP000182192">
    <property type="component" value="Unassembled WGS sequence"/>
</dbReference>
<gene>
    <name evidence="2" type="ORF">SAMN02910406_02344</name>
</gene>
<dbReference type="EMBL" id="FOKQ01000020">
    <property type="protein sequence ID" value="SFC76609.1"/>
    <property type="molecule type" value="Genomic_DNA"/>
</dbReference>
<dbReference type="InterPro" id="IPR012338">
    <property type="entry name" value="Beta-lactam/transpept-like"/>
</dbReference>
<proteinExistence type="predicted"/>
<evidence type="ECO:0000259" key="1">
    <source>
        <dbReference type="Pfam" id="PF00144"/>
    </source>
</evidence>
<name>A0A1I1LU74_RUMAL</name>
<dbReference type="PANTHER" id="PTHR46825">
    <property type="entry name" value="D-ALANYL-D-ALANINE-CARBOXYPEPTIDASE/ENDOPEPTIDASE AMPH"/>
    <property type="match status" value="1"/>
</dbReference>
<dbReference type="Pfam" id="PF00144">
    <property type="entry name" value="Beta-lactamase"/>
    <property type="match status" value="1"/>
</dbReference>
<dbReference type="PANTHER" id="PTHR46825:SF9">
    <property type="entry name" value="BETA-LACTAMASE-RELATED DOMAIN-CONTAINING PROTEIN"/>
    <property type="match status" value="1"/>
</dbReference>
<protein>
    <submittedName>
        <fullName evidence="2">Beta-lactamase</fullName>
    </submittedName>
</protein>
<sequence length="137" mass="15643">MTESIELFKIHHNDGFTMDKLLNELNSYDLEYEPGTQYSYSNVNYVLLALIAEQVSGESYDEYIQKNIFEVCGMKHSSSMRTEDISVIPAPPPESLYYFDIYEVFPHGYWNQPKSSRGTGDELSTSCMNSIALATKI</sequence>
<dbReference type="RefSeq" id="WP_074962009.1">
    <property type="nucleotide sequence ID" value="NZ_FOKQ01000020.1"/>
</dbReference>
<feature type="domain" description="Beta-lactamase-related" evidence="1">
    <location>
        <begin position="19"/>
        <end position="78"/>
    </location>
</feature>
<dbReference type="InterPro" id="IPR001466">
    <property type="entry name" value="Beta-lactam-related"/>
</dbReference>